<dbReference type="SMART" id="SM00368">
    <property type="entry name" value="LRR_RI"/>
    <property type="match status" value="3"/>
</dbReference>
<dbReference type="PROSITE" id="PS50837">
    <property type="entry name" value="NACHT"/>
    <property type="match status" value="1"/>
</dbReference>
<dbReference type="InterPro" id="IPR051261">
    <property type="entry name" value="NLR"/>
</dbReference>
<dbReference type="SMART" id="SM01288">
    <property type="entry name" value="FISNA"/>
    <property type="match status" value="1"/>
</dbReference>
<evidence type="ECO:0000259" key="9">
    <source>
        <dbReference type="PROSITE" id="PS50837"/>
    </source>
</evidence>
<evidence type="ECO:0000313" key="10">
    <source>
        <dbReference type="Ensembl" id="ENSCCRP00015050544.1"/>
    </source>
</evidence>
<dbReference type="CDD" id="cd16040">
    <property type="entry name" value="SPRY_PRY_SNTX"/>
    <property type="match status" value="1"/>
</dbReference>
<dbReference type="SUPFAM" id="SSF49899">
    <property type="entry name" value="Concanavalin A-like lectins/glucanases"/>
    <property type="match status" value="1"/>
</dbReference>
<keyword evidence="4" id="KW-0677">Repeat</keyword>
<dbReference type="InterPro" id="IPR003879">
    <property type="entry name" value="Butyrophylin_SPRY"/>
</dbReference>
<dbReference type="InterPro" id="IPR006574">
    <property type="entry name" value="PRY"/>
</dbReference>
<dbReference type="InterPro" id="IPR041075">
    <property type="entry name" value="NOD1/2_WH"/>
</dbReference>
<dbReference type="InterPro" id="IPR007111">
    <property type="entry name" value="NACHT_NTPase"/>
</dbReference>
<dbReference type="Ensembl" id="ENSCCRT00015052241.1">
    <property type="protein sequence ID" value="ENSCCRP00015050544.1"/>
    <property type="gene ID" value="ENSCCRG00015020862.1"/>
</dbReference>
<keyword evidence="2" id="KW-0963">Cytoplasm</keyword>
<sequence length="1013" mass="115460">MSLPERKQEAGYNSEEKIEILFEDNANLKMSLCEGRKEEEDVVHYQNQRASSPEPSCVSLKSEESIGQPPNLCDGAVTFNPRDDQTRELLQNFHEPDVGKLQRVKDHHKTSMKDKYESLVEGSKLQETRTLLNRIYTQLYIIQGEREGVNEEHEVLQMEKTARTQDTQNTSINCNDIFKASPEPGCAEKDQIKTCLTKGIAGIGKTVSVQKFILDWAEGKANQDVDFMFVLPFRELNLIRDHQYSLHRLLLDFHPELQDLDSQIYEECKVVFIFDGLDESRITLMFSNAQKVSDVTETSSVAVLMSQLMKGELLPSSLIWITSRPAAANQIPSKYINRLTEIQGFNEPQKEEYFRKRISDQHQASRIISHIRRAKSLHIMCHIPVFCWISSTVLQKLLEEDLSAEIPQTLTEMYIHFLLIQINMKNQKYEERDPEKLLQSNQEVIVKLAEVAFNQLMKGNVMFYEEDLIESGIDLTDASVYSGICTEIFKEESIINQRKVYSFIHLSFQEFLAAFYVFYSYVVKNHEFLKLWAENYKYAHECGYNKQMFDELSLYGLLTTAVDQTLLSENGHLDLFLRFLLGISLESNQKLLQDLLTDTENSSETIRETTQYIKDEIKTNDSLSADRSINLFLCLLEVKDQTLYQEIQDFVKSDKHSEKKLSPAHCSAIAYMLQMSDEVLDEMDLMKYNTSDEGRRRLIPAVINCRKALLVICNLTGKCCESLSSVLQSSNSCLRDLDLSNNDLQDSGVKLLSVGLKSSYCQLNILRLSGCMVTEEGCGCLSSALTSNPSNMRELDLSYNHPGESGVKLLSDILSHPNCTLDKLNVDHGGDFRITAGLHKYACDLTLDLNTANNHLIVSEENKKVIHVKEDQLYSDHPERFDECSQILCRESLSGRCYWEAEWSGHDADMSVTYKCISRKGGSDDCWFGSNKNSWSLICSDFGFTVRHNKKFTVLHVPLRSSKRVGVYVDMSAGTLSFYSISDTLTHLHTFSSTFTEPLYAGFVVCEGSSVSL</sequence>
<keyword evidence="3" id="KW-0433">Leucine-rich repeat</keyword>
<dbReference type="InterPro" id="IPR001611">
    <property type="entry name" value="Leu-rich_rpt"/>
</dbReference>
<dbReference type="FunFam" id="3.80.10.10:FF:000336">
    <property type="entry name" value="Si:dkey-222h21.2"/>
    <property type="match status" value="1"/>
</dbReference>
<comment type="subcellular location">
    <subcellularLocation>
        <location evidence="1">Cytoplasm</location>
    </subcellularLocation>
</comment>
<dbReference type="InterPro" id="IPR029495">
    <property type="entry name" value="NACHT-assoc"/>
</dbReference>
<dbReference type="Gene3D" id="3.40.50.300">
    <property type="entry name" value="P-loop containing nucleotide triphosphate hydrolases"/>
    <property type="match status" value="1"/>
</dbReference>
<dbReference type="PANTHER" id="PTHR24106">
    <property type="entry name" value="NACHT, LRR AND CARD DOMAINS-CONTAINING"/>
    <property type="match status" value="1"/>
</dbReference>
<dbReference type="AlphaFoldDB" id="A0A8C1VDP1"/>
<dbReference type="PROSITE" id="PS50188">
    <property type="entry name" value="B302_SPRY"/>
    <property type="match status" value="1"/>
</dbReference>
<dbReference type="InterPro" id="IPR041267">
    <property type="entry name" value="NLRP_HD2"/>
</dbReference>
<feature type="compositionally biased region" description="Polar residues" evidence="7">
    <location>
        <begin position="45"/>
        <end position="54"/>
    </location>
</feature>
<evidence type="ECO:0000256" key="7">
    <source>
        <dbReference type="SAM" id="MobiDB-lite"/>
    </source>
</evidence>
<dbReference type="Pfam" id="PF13765">
    <property type="entry name" value="PRY"/>
    <property type="match status" value="1"/>
</dbReference>
<dbReference type="PRINTS" id="PR01407">
    <property type="entry name" value="BUTYPHLNCDUF"/>
</dbReference>
<dbReference type="InterPro" id="IPR027417">
    <property type="entry name" value="P-loop_NTPase"/>
</dbReference>
<dbReference type="Pfam" id="PF13516">
    <property type="entry name" value="LRR_6"/>
    <property type="match status" value="1"/>
</dbReference>
<dbReference type="Pfam" id="PF00622">
    <property type="entry name" value="SPRY"/>
    <property type="match status" value="1"/>
</dbReference>
<dbReference type="FunFam" id="2.60.120.920:FF:000037">
    <property type="entry name" value="Si:dkey-191j3.2"/>
    <property type="match status" value="1"/>
</dbReference>
<dbReference type="SUPFAM" id="SSF52047">
    <property type="entry name" value="RNI-like"/>
    <property type="match status" value="1"/>
</dbReference>
<dbReference type="Pfam" id="PF05729">
    <property type="entry name" value="NACHT"/>
    <property type="match status" value="1"/>
</dbReference>
<keyword evidence="5" id="KW-0547">Nucleotide-binding</keyword>
<dbReference type="GO" id="GO:0005737">
    <property type="term" value="C:cytoplasm"/>
    <property type="evidence" value="ECO:0007669"/>
    <property type="project" value="UniProtKB-SubCell"/>
</dbReference>
<evidence type="ECO:0000259" key="8">
    <source>
        <dbReference type="PROSITE" id="PS50188"/>
    </source>
</evidence>
<dbReference type="Pfam" id="PF14484">
    <property type="entry name" value="FISNA"/>
    <property type="match status" value="1"/>
</dbReference>
<evidence type="ECO:0000313" key="11">
    <source>
        <dbReference type="Proteomes" id="UP000694700"/>
    </source>
</evidence>
<proteinExistence type="predicted"/>
<keyword evidence="6" id="KW-0067">ATP-binding</keyword>
<evidence type="ECO:0000256" key="1">
    <source>
        <dbReference type="ARBA" id="ARBA00004496"/>
    </source>
</evidence>
<feature type="domain" description="NACHT" evidence="9">
    <location>
        <begin position="193"/>
        <end position="327"/>
    </location>
</feature>
<accession>A0A8C1VDP1</accession>
<dbReference type="FunFam" id="3.40.50.300:FF:000210">
    <property type="entry name" value="Si:dkey-16p6.1"/>
    <property type="match status" value="1"/>
</dbReference>
<dbReference type="InterPro" id="IPR001870">
    <property type="entry name" value="B30.2/SPRY"/>
</dbReference>
<organism evidence="10 11">
    <name type="scientific">Cyprinus carpio</name>
    <name type="common">Common carp</name>
    <dbReference type="NCBI Taxonomy" id="7962"/>
    <lineage>
        <taxon>Eukaryota</taxon>
        <taxon>Metazoa</taxon>
        <taxon>Chordata</taxon>
        <taxon>Craniata</taxon>
        <taxon>Vertebrata</taxon>
        <taxon>Euteleostomi</taxon>
        <taxon>Actinopterygii</taxon>
        <taxon>Neopterygii</taxon>
        <taxon>Teleostei</taxon>
        <taxon>Ostariophysi</taxon>
        <taxon>Cypriniformes</taxon>
        <taxon>Cyprinidae</taxon>
        <taxon>Cyprininae</taxon>
        <taxon>Cyprinus</taxon>
    </lineage>
</organism>
<evidence type="ECO:0000256" key="5">
    <source>
        <dbReference type="ARBA" id="ARBA00022741"/>
    </source>
</evidence>
<dbReference type="InterPro" id="IPR003877">
    <property type="entry name" value="SPRY_dom"/>
</dbReference>
<feature type="domain" description="B30.2/SPRY" evidence="8">
    <location>
        <begin position="825"/>
        <end position="1013"/>
    </location>
</feature>
<dbReference type="InterPro" id="IPR043136">
    <property type="entry name" value="B30.2/SPRY_sf"/>
</dbReference>
<evidence type="ECO:0000256" key="2">
    <source>
        <dbReference type="ARBA" id="ARBA00022490"/>
    </source>
</evidence>
<dbReference type="SMR" id="A0A8C1VDP1"/>
<dbReference type="SMART" id="SM00449">
    <property type="entry name" value="SPRY"/>
    <property type="match status" value="1"/>
</dbReference>
<dbReference type="GO" id="GO:0005524">
    <property type="term" value="F:ATP binding"/>
    <property type="evidence" value="ECO:0007669"/>
    <property type="project" value="UniProtKB-KW"/>
</dbReference>
<dbReference type="InterPro" id="IPR032675">
    <property type="entry name" value="LRR_dom_sf"/>
</dbReference>
<evidence type="ECO:0000256" key="6">
    <source>
        <dbReference type="ARBA" id="ARBA00022840"/>
    </source>
</evidence>
<dbReference type="Gene3D" id="2.60.120.920">
    <property type="match status" value="1"/>
</dbReference>
<protein>
    <submittedName>
        <fullName evidence="10">Uncharacterized protein</fullName>
    </submittedName>
</protein>
<reference evidence="10" key="1">
    <citation type="submission" date="2025-08" db="UniProtKB">
        <authorList>
            <consortium name="Ensembl"/>
        </authorList>
    </citation>
    <scope>IDENTIFICATION</scope>
</reference>
<dbReference type="Pfam" id="PF17776">
    <property type="entry name" value="NLRC4_HD2"/>
    <property type="match status" value="1"/>
</dbReference>
<dbReference type="Gene3D" id="3.80.10.10">
    <property type="entry name" value="Ribonuclease Inhibitor"/>
    <property type="match status" value="1"/>
</dbReference>
<dbReference type="Proteomes" id="UP000694700">
    <property type="component" value="Unplaced"/>
</dbReference>
<dbReference type="InterPro" id="IPR013320">
    <property type="entry name" value="ConA-like_dom_sf"/>
</dbReference>
<dbReference type="SMART" id="SM00589">
    <property type="entry name" value="PRY"/>
    <property type="match status" value="1"/>
</dbReference>
<evidence type="ECO:0000256" key="4">
    <source>
        <dbReference type="ARBA" id="ARBA00022737"/>
    </source>
</evidence>
<feature type="region of interest" description="Disordered" evidence="7">
    <location>
        <begin position="44"/>
        <end position="72"/>
    </location>
</feature>
<dbReference type="Pfam" id="PF17779">
    <property type="entry name" value="WHD_NOD2"/>
    <property type="match status" value="1"/>
</dbReference>
<evidence type="ECO:0000256" key="3">
    <source>
        <dbReference type="ARBA" id="ARBA00022614"/>
    </source>
</evidence>
<name>A0A8C1VDP1_CYPCA</name>